<accession>U5DJE6</accession>
<keyword evidence="2" id="KW-1185">Reference proteome</keyword>
<dbReference type="EMBL" id="ASSJ01000092">
    <property type="protein sequence ID" value="ERN39810.1"/>
    <property type="molecule type" value="Genomic_DNA"/>
</dbReference>
<comment type="caution">
    <text evidence="1">The sequence shown here is derived from an EMBL/GenBank/DDBJ whole genome shotgun (WGS) entry which is preliminary data.</text>
</comment>
<reference evidence="1 2" key="1">
    <citation type="submission" date="2013-05" db="EMBL/GenBank/DDBJ databases">
        <title>Draft genome sequence of Rubidibacter lacunae KORDI 51-2.</title>
        <authorList>
            <person name="Choi D.H."/>
            <person name="Noh J.H."/>
            <person name="Kwon K.-K."/>
            <person name="Lee J.-H."/>
            <person name="Ryu J.-Y."/>
        </authorList>
    </citation>
    <scope>NUCLEOTIDE SEQUENCE [LARGE SCALE GENOMIC DNA]</scope>
    <source>
        <strain evidence="1 2">KORDI 51-2</strain>
    </source>
</reference>
<organism evidence="1 2">
    <name type="scientific">Rubidibacter lacunae KORDI 51-2</name>
    <dbReference type="NCBI Taxonomy" id="582515"/>
    <lineage>
        <taxon>Bacteria</taxon>
        <taxon>Bacillati</taxon>
        <taxon>Cyanobacteriota</taxon>
        <taxon>Cyanophyceae</taxon>
        <taxon>Oscillatoriophycideae</taxon>
        <taxon>Chroococcales</taxon>
        <taxon>Aphanothecaceae</taxon>
        <taxon>Rubidibacter</taxon>
    </lineage>
</organism>
<proteinExistence type="predicted"/>
<dbReference type="Proteomes" id="UP000016960">
    <property type="component" value="Unassembled WGS sequence"/>
</dbReference>
<dbReference type="AlphaFoldDB" id="U5DJE6"/>
<sequence>MLLWFTKIEMKETFCFTTVQMVRKILEDVDFFIIEDSDYLAWFELTSQGIYENKVVNHYAIYTLNDCLDILSAYPPQVQWIH</sequence>
<dbReference type="InParanoid" id="U5DJE6"/>
<evidence type="ECO:0000313" key="2">
    <source>
        <dbReference type="Proteomes" id="UP000016960"/>
    </source>
</evidence>
<name>U5DJE6_9CHRO</name>
<evidence type="ECO:0000313" key="1">
    <source>
        <dbReference type="EMBL" id="ERN39810.1"/>
    </source>
</evidence>
<gene>
    <name evidence="1" type="ORF">KR51_00037220</name>
</gene>
<dbReference type="STRING" id="582515.KR51_00037220"/>
<protein>
    <submittedName>
        <fullName evidence="1">Uncharacterized protein</fullName>
    </submittedName>
</protein>